<evidence type="ECO:0000313" key="1">
    <source>
        <dbReference type="EMBL" id="KAK2086699.1"/>
    </source>
</evidence>
<keyword evidence="2" id="KW-1185">Reference proteome</keyword>
<accession>A0ABQ9TPJ1</accession>
<proteinExistence type="predicted"/>
<dbReference type="EMBL" id="JASSZA010000020">
    <property type="protein sequence ID" value="KAK2086699.1"/>
    <property type="molecule type" value="Genomic_DNA"/>
</dbReference>
<dbReference type="Proteomes" id="UP001266305">
    <property type="component" value="Unassembled WGS sequence"/>
</dbReference>
<dbReference type="PANTHER" id="PTHR15603:SF3">
    <property type="entry name" value="SH3 DOMAIN-BINDING PROTEIN 4"/>
    <property type="match status" value="1"/>
</dbReference>
<evidence type="ECO:0000313" key="2">
    <source>
        <dbReference type="Proteomes" id="UP001266305"/>
    </source>
</evidence>
<reference evidence="1 2" key="1">
    <citation type="submission" date="2023-05" db="EMBL/GenBank/DDBJ databases">
        <title>B98-5 Cell Line De Novo Hybrid Assembly: An Optical Mapping Approach.</title>
        <authorList>
            <person name="Kananen K."/>
            <person name="Auerbach J.A."/>
            <person name="Kautto E."/>
            <person name="Blachly J.S."/>
        </authorList>
    </citation>
    <scope>NUCLEOTIDE SEQUENCE [LARGE SCALE GENOMIC DNA]</scope>
    <source>
        <strain evidence="1">B95-8</strain>
        <tissue evidence="1">Cell line</tissue>
    </source>
</reference>
<protein>
    <submittedName>
        <fullName evidence="1">SH3 domain-binding protein 4</fullName>
    </submittedName>
</protein>
<gene>
    <name evidence="1" type="primary">SH3BP4_6</name>
    <name evidence="1" type="ORF">P7K49_036124</name>
</gene>
<name>A0ABQ9TPJ1_SAGOE</name>
<comment type="caution">
    <text evidence="1">The sequence shown here is derived from an EMBL/GenBank/DDBJ whole genome shotgun (WGS) entry which is preliminary data.</text>
</comment>
<sequence length="88" mass="9414">MTWTCSAKAGWGQTQAVETNTVCKLDSSGGTVQLPNTGISIHVPEGHVTLLNSDRSCSISPVLEVKLSNMEAKTSIILEMKVLAEIKK</sequence>
<organism evidence="1 2">
    <name type="scientific">Saguinus oedipus</name>
    <name type="common">Cotton-top tamarin</name>
    <name type="synonym">Oedipomidas oedipus</name>
    <dbReference type="NCBI Taxonomy" id="9490"/>
    <lineage>
        <taxon>Eukaryota</taxon>
        <taxon>Metazoa</taxon>
        <taxon>Chordata</taxon>
        <taxon>Craniata</taxon>
        <taxon>Vertebrata</taxon>
        <taxon>Euteleostomi</taxon>
        <taxon>Mammalia</taxon>
        <taxon>Eutheria</taxon>
        <taxon>Euarchontoglires</taxon>
        <taxon>Primates</taxon>
        <taxon>Haplorrhini</taxon>
        <taxon>Platyrrhini</taxon>
        <taxon>Cebidae</taxon>
        <taxon>Callitrichinae</taxon>
        <taxon>Saguinus</taxon>
    </lineage>
</organism>
<dbReference type="PANTHER" id="PTHR15603">
    <property type="entry name" value="SH3 DOMAIN-CONTAINING PROTEIN"/>
    <property type="match status" value="1"/>
</dbReference>